<dbReference type="AlphaFoldDB" id="H6L6P9"/>
<proteinExistence type="predicted"/>
<feature type="transmembrane region" description="Helical" evidence="1">
    <location>
        <begin position="6"/>
        <end position="24"/>
    </location>
</feature>
<evidence type="ECO:0000256" key="1">
    <source>
        <dbReference type="SAM" id="Phobius"/>
    </source>
</evidence>
<dbReference type="KEGG" id="sgn:SGRA_2567"/>
<gene>
    <name evidence="2" type="ordered locus">SGRA_2567</name>
</gene>
<sequence>MNAKTWQWAAVTIAILSFIGLIALGRTTPNKKKVDGQDPETDSLAYTDDVLMAGARAALDSSQLAYMNSLEQELKKAQDPEQEILTLKLLSRTWNEYKNFGAGGFYAEKVAQLSPDAEAWNIAGSTYGIAFNKEKADVKLKQFLARKAISAFEKAIELAPDSVNYAINEALMYIDLAMVDASVMPMTGAQKLLALDKKFPNNLKLQMQMGRLSLNRTGDIKKAIPRFENVVALAKNEDVSETLLLEAHFSLVECYKKEEKPGKVLEHYDACIELAKNRPDLAIELKKGKQNYENNRK</sequence>
<organism evidence="2 3">
    <name type="scientific">Saprospira grandis (strain Lewin)</name>
    <dbReference type="NCBI Taxonomy" id="984262"/>
    <lineage>
        <taxon>Bacteria</taxon>
        <taxon>Pseudomonadati</taxon>
        <taxon>Bacteroidota</taxon>
        <taxon>Saprospiria</taxon>
        <taxon>Saprospirales</taxon>
        <taxon>Saprospiraceae</taxon>
        <taxon>Saprospira</taxon>
    </lineage>
</organism>
<keyword evidence="3" id="KW-1185">Reference proteome</keyword>
<dbReference type="InterPro" id="IPR011990">
    <property type="entry name" value="TPR-like_helical_dom_sf"/>
</dbReference>
<dbReference type="eggNOG" id="COG4783">
    <property type="taxonomic scope" value="Bacteria"/>
</dbReference>
<keyword evidence="1" id="KW-0472">Membrane</keyword>
<protein>
    <submittedName>
        <fullName evidence="2">TPR repeat-containing protein</fullName>
    </submittedName>
</protein>
<name>H6L6P9_SAPGL</name>
<dbReference type="EMBL" id="CP002831">
    <property type="protein sequence ID" value="AFC25295.1"/>
    <property type="molecule type" value="Genomic_DNA"/>
</dbReference>
<dbReference type="OrthoDB" id="1490552at2"/>
<evidence type="ECO:0000313" key="3">
    <source>
        <dbReference type="Proteomes" id="UP000007519"/>
    </source>
</evidence>
<dbReference type="RefSeq" id="WP_015692907.1">
    <property type="nucleotide sequence ID" value="NC_016940.1"/>
</dbReference>
<keyword evidence="1" id="KW-0812">Transmembrane</keyword>
<dbReference type="SUPFAM" id="SSF48452">
    <property type="entry name" value="TPR-like"/>
    <property type="match status" value="1"/>
</dbReference>
<dbReference type="Pfam" id="PF13181">
    <property type="entry name" value="TPR_8"/>
    <property type="match status" value="1"/>
</dbReference>
<reference evidence="2 3" key="1">
    <citation type="journal article" date="2012" name="Stand. Genomic Sci.">
        <title>Complete genome sequencing and analysis of Saprospira grandis str. Lewin, a predatory marine bacterium.</title>
        <authorList>
            <person name="Saw J.H."/>
            <person name="Yuryev A."/>
            <person name="Kanbe M."/>
            <person name="Hou S."/>
            <person name="Young A.G."/>
            <person name="Aizawa S."/>
            <person name="Alam M."/>
        </authorList>
    </citation>
    <scope>NUCLEOTIDE SEQUENCE [LARGE SCALE GENOMIC DNA]</scope>
    <source>
        <strain evidence="2 3">Lewin</strain>
    </source>
</reference>
<dbReference type="HOGENOM" id="CLU_936556_0_0_10"/>
<dbReference type="Gene3D" id="1.25.40.10">
    <property type="entry name" value="Tetratricopeptide repeat domain"/>
    <property type="match status" value="1"/>
</dbReference>
<dbReference type="STRING" id="984262.SGRA_2567"/>
<dbReference type="InterPro" id="IPR019734">
    <property type="entry name" value="TPR_rpt"/>
</dbReference>
<dbReference type="Proteomes" id="UP000007519">
    <property type="component" value="Chromosome"/>
</dbReference>
<accession>H6L6P9</accession>
<evidence type="ECO:0000313" key="2">
    <source>
        <dbReference type="EMBL" id="AFC25295.1"/>
    </source>
</evidence>
<keyword evidence="1" id="KW-1133">Transmembrane helix</keyword>